<keyword evidence="1" id="KW-0812">Transmembrane</keyword>
<keyword evidence="3" id="KW-1185">Reference proteome</keyword>
<accession>A0AAV3YMA7</accession>
<evidence type="ECO:0000256" key="1">
    <source>
        <dbReference type="SAM" id="Phobius"/>
    </source>
</evidence>
<name>A0AAV3YMA7_9GAST</name>
<evidence type="ECO:0000313" key="3">
    <source>
        <dbReference type="Proteomes" id="UP000735302"/>
    </source>
</evidence>
<sequence length="203" mass="23002">MGRSWRWPPVRHHIAEHTSACARSPWTSHPRYDKASPASNQADQKLIHMCIPIIGKSPSRPSGRCRSEHQDGCVVSPGLVMFLCEELGDQHKVRSFFLNTVIGHSSSLVHAEICRDSSVADSSPATGALPDRRPESLRSLCLIMDWLYTQTKPALPPRFLPFNIVLYRFLSIFFFTLLFLLIYFSLLLLLRFLCPHKCLGLEA</sequence>
<gene>
    <name evidence="2" type="ORF">PoB_000970400</name>
</gene>
<reference evidence="2 3" key="1">
    <citation type="journal article" date="2021" name="Elife">
        <title>Chloroplast acquisition without the gene transfer in kleptoplastic sea slugs, Plakobranchus ocellatus.</title>
        <authorList>
            <person name="Maeda T."/>
            <person name="Takahashi S."/>
            <person name="Yoshida T."/>
            <person name="Shimamura S."/>
            <person name="Takaki Y."/>
            <person name="Nagai Y."/>
            <person name="Toyoda A."/>
            <person name="Suzuki Y."/>
            <person name="Arimoto A."/>
            <person name="Ishii H."/>
            <person name="Satoh N."/>
            <person name="Nishiyama T."/>
            <person name="Hasebe M."/>
            <person name="Maruyama T."/>
            <person name="Minagawa J."/>
            <person name="Obokata J."/>
            <person name="Shigenobu S."/>
        </authorList>
    </citation>
    <scope>NUCLEOTIDE SEQUENCE [LARGE SCALE GENOMIC DNA]</scope>
</reference>
<feature type="transmembrane region" description="Helical" evidence="1">
    <location>
        <begin position="165"/>
        <end position="190"/>
    </location>
</feature>
<dbReference type="EMBL" id="BLXT01001109">
    <property type="protein sequence ID" value="GFN83198.1"/>
    <property type="molecule type" value="Genomic_DNA"/>
</dbReference>
<protein>
    <submittedName>
        <fullName evidence="2">Uncharacterized protein</fullName>
    </submittedName>
</protein>
<dbReference type="AlphaFoldDB" id="A0AAV3YMA7"/>
<proteinExistence type="predicted"/>
<organism evidence="2 3">
    <name type="scientific">Plakobranchus ocellatus</name>
    <dbReference type="NCBI Taxonomy" id="259542"/>
    <lineage>
        <taxon>Eukaryota</taxon>
        <taxon>Metazoa</taxon>
        <taxon>Spiralia</taxon>
        <taxon>Lophotrochozoa</taxon>
        <taxon>Mollusca</taxon>
        <taxon>Gastropoda</taxon>
        <taxon>Heterobranchia</taxon>
        <taxon>Euthyneura</taxon>
        <taxon>Panpulmonata</taxon>
        <taxon>Sacoglossa</taxon>
        <taxon>Placobranchoidea</taxon>
        <taxon>Plakobranchidae</taxon>
        <taxon>Plakobranchus</taxon>
    </lineage>
</organism>
<evidence type="ECO:0000313" key="2">
    <source>
        <dbReference type="EMBL" id="GFN83198.1"/>
    </source>
</evidence>
<comment type="caution">
    <text evidence="2">The sequence shown here is derived from an EMBL/GenBank/DDBJ whole genome shotgun (WGS) entry which is preliminary data.</text>
</comment>
<keyword evidence="1" id="KW-1133">Transmembrane helix</keyword>
<keyword evidence="1" id="KW-0472">Membrane</keyword>
<dbReference type="Proteomes" id="UP000735302">
    <property type="component" value="Unassembled WGS sequence"/>
</dbReference>